<gene>
    <name evidence="1" type="ORF">GGR11_001561</name>
</gene>
<name>A0A7W6A5G5_9CAUL</name>
<proteinExistence type="predicted"/>
<comment type="caution">
    <text evidence="1">The sequence shown here is derived from an EMBL/GenBank/DDBJ whole genome shotgun (WGS) entry which is preliminary data.</text>
</comment>
<sequence>MRRGAVRSHYLDWLAQALEVGRRTEPLPDGDAVVGYATGYDAADIAPFVLSLRAVFDGPVALVVDADPGLRAFLAQNDVTAVDAPVWRGWAPHPVMQRFVAFAGLLGERTGAGLACDVRDVIFQAAPFSPAPHGLEAFIEAETPLADHGFNMKYLRALFGEAQAAQLGDKPCLCVGTVLGPRAEVARLSRLILSLAATPRSEIGGAFGADQAAFNMAIHQGLTAATIRPNYGRVATLGLTPGAALSFRDGQVVNPDGTVSPIVHQHDRHPHLDTAVHDRWGGGLEHRKRVRPKSAGQKLAKLTASLRRRTPELR</sequence>
<protein>
    <submittedName>
        <fullName evidence="1">Uncharacterized protein</fullName>
    </submittedName>
</protein>
<dbReference type="Proteomes" id="UP000532936">
    <property type="component" value="Unassembled WGS sequence"/>
</dbReference>
<dbReference type="AlphaFoldDB" id="A0A7W6A5G5"/>
<organism evidence="1 2">
    <name type="scientific">Brevundimonas mediterranea</name>
    <dbReference type="NCBI Taxonomy" id="74329"/>
    <lineage>
        <taxon>Bacteria</taxon>
        <taxon>Pseudomonadati</taxon>
        <taxon>Pseudomonadota</taxon>
        <taxon>Alphaproteobacteria</taxon>
        <taxon>Caulobacterales</taxon>
        <taxon>Caulobacteraceae</taxon>
        <taxon>Brevundimonas</taxon>
    </lineage>
</organism>
<evidence type="ECO:0000313" key="1">
    <source>
        <dbReference type="EMBL" id="MBB3872047.1"/>
    </source>
</evidence>
<evidence type="ECO:0000313" key="2">
    <source>
        <dbReference type="Proteomes" id="UP000532936"/>
    </source>
</evidence>
<dbReference type="RefSeq" id="WP_183196155.1">
    <property type="nucleotide sequence ID" value="NZ_JACIDA010000001.1"/>
</dbReference>
<dbReference type="EMBL" id="JACIDA010000001">
    <property type="protein sequence ID" value="MBB3872047.1"/>
    <property type="molecule type" value="Genomic_DNA"/>
</dbReference>
<reference evidence="1 2" key="1">
    <citation type="submission" date="2020-08" db="EMBL/GenBank/DDBJ databases">
        <title>Genomic Encyclopedia of Type Strains, Phase IV (KMG-IV): sequencing the most valuable type-strain genomes for metagenomic binning, comparative biology and taxonomic classification.</title>
        <authorList>
            <person name="Goeker M."/>
        </authorList>
    </citation>
    <scope>NUCLEOTIDE SEQUENCE [LARGE SCALE GENOMIC DNA]</scope>
    <source>
        <strain evidence="1 2">DSM 14878</strain>
    </source>
</reference>
<accession>A0A7W6A5G5</accession>